<name>A0A381URN1_9ZZZZ</name>
<dbReference type="PANTHER" id="PTHR39184">
    <property type="match status" value="1"/>
</dbReference>
<dbReference type="AlphaFoldDB" id="A0A381URN1"/>
<evidence type="ECO:0000313" key="3">
    <source>
        <dbReference type="EMBL" id="SVA30825.1"/>
    </source>
</evidence>
<dbReference type="InterPro" id="IPR027417">
    <property type="entry name" value="P-loop_NTPase"/>
</dbReference>
<dbReference type="SUPFAM" id="SSF52540">
    <property type="entry name" value="P-loop containing nucleoside triphosphate hydrolases"/>
    <property type="match status" value="1"/>
</dbReference>
<dbReference type="Gene3D" id="3.30.420.280">
    <property type="match status" value="1"/>
</dbReference>
<evidence type="ECO:0000256" key="1">
    <source>
        <dbReference type="ARBA" id="ARBA00022612"/>
    </source>
</evidence>
<sequence length="435" mass="49799">MTVQISRKDITSEELLDLQSETRFLKLPVAPYLDLLGITPLSSQVAIINAINNPKYRFICAALSRRQGKTYIANIIGQLVSLVPNSNILIISPNYALSQISFDLQRTLIKHFDLEIKRDNAKDKIIELSNGSTVRMGSINQVDSTVGRSYDLIIFDEAALSADGRDAFNVALRPTLDKVNSKAIFVSTPRGKNNWFAEFYDRGYNDDYPEWASIKATYRDNPRMSQTDINEAKSTMSEAEFRQEYEADFNTYEGQIWNFDVEKCIGDLKSMDNSKMDMIGGMDVGYRDPTAFCVIGYDWDKEKFYLFDEYLDSERTTDKHAVEIQKLIEKWDIDYIYIDSAAQQTRFDFAQNFDISTINAKKSLTDGIGHVASIVDNNNLIVDQRCEHTLKCLDQYQWDPNPNLIREKPRHNFASHMADALRYALYSFETVATGF</sequence>
<dbReference type="Pfam" id="PF17289">
    <property type="entry name" value="Terminase_6C"/>
    <property type="match status" value="1"/>
</dbReference>
<dbReference type="PANTHER" id="PTHR39184:SF1">
    <property type="entry name" value="PBSX PHAGE TERMINASE LARGE SUBUNIT"/>
    <property type="match status" value="1"/>
</dbReference>
<protein>
    <recommendedName>
        <fullName evidence="2">Terminase large subunit gp17-like C-terminal domain-containing protein</fullName>
    </recommendedName>
</protein>
<organism evidence="3">
    <name type="scientific">marine metagenome</name>
    <dbReference type="NCBI Taxonomy" id="408172"/>
    <lineage>
        <taxon>unclassified sequences</taxon>
        <taxon>metagenomes</taxon>
        <taxon>ecological metagenomes</taxon>
    </lineage>
</organism>
<dbReference type="InterPro" id="IPR035421">
    <property type="entry name" value="Terminase_6C"/>
</dbReference>
<reference evidence="3" key="1">
    <citation type="submission" date="2018-05" db="EMBL/GenBank/DDBJ databases">
        <authorList>
            <person name="Lanie J.A."/>
            <person name="Ng W.-L."/>
            <person name="Kazmierczak K.M."/>
            <person name="Andrzejewski T.M."/>
            <person name="Davidsen T.M."/>
            <person name="Wayne K.J."/>
            <person name="Tettelin H."/>
            <person name="Glass J.I."/>
            <person name="Rusch D."/>
            <person name="Podicherti R."/>
            <person name="Tsui H.-C.T."/>
            <person name="Winkler M.E."/>
        </authorList>
    </citation>
    <scope>NUCLEOTIDE SEQUENCE</scope>
</reference>
<dbReference type="EMBL" id="UINC01006992">
    <property type="protein sequence ID" value="SVA30825.1"/>
    <property type="molecule type" value="Genomic_DNA"/>
</dbReference>
<gene>
    <name evidence="3" type="ORF">METZ01_LOCUS83679</name>
</gene>
<accession>A0A381URN1</accession>
<evidence type="ECO:0000259" key="2">
    <source>
        <dbReference type="Pfam" id="PF17289"/>
    </source>
</evidence>
<dbReference type="InterPro" id="IPR052380">
    <property type="entry name" value="Viral_DNA_packaging_terminase"/>
</dbReference>
<proteinExistence type="predicted"/>
<feature type="domain" description="Terminase large subunit gp17-like C-terminal" evidence="2">
    <location>
        <begin position="281"/>
        <end position="426"/>
    </location>
</feature>
<keyword evidence="1" id="KW-1188">Viral release from host cell</keyword>
<dbReference type="Pfam" id="PF03237">
    <property type="entry name" value="Terminase_6N"/>
    <property type="match status" value="1"/>
</dbReference>
<dbReference type="Gene3D" id="3.40.50.300">
    <property type="entry name" value="P-loop containing nucleotide triphosphate hydrolases"/>
    <property type="match status" value="1"/>
</dbReference>